<dbReference type="AlphaFoldDB" id="A0A6G5A1C0"/>
<organism evidence="1">
    <name type="scientific">Rhipicephalus microplus</name>
    <name type="common">Cattle tick</name>
    <name type="synonym">Boophilus microplus</name>
    <dbReference type="NCBI Taxonomy" id="6941"/>
    <lineage>
        <taxon>Eukaryota</taxon>
        <taxon>Metazoa</taxon>
        <taxon>Ecdysozoa</taxon>
        <taxon>Arthropoda</taxon>
        <taxon>Chelicerata</taxon>
        <taxon>Arachnida</taxon>
        <taxon>Acari</taxon>
        <taxon>Parasitiformes</taxon>
        <taxon>Ixodida</taxon>
        <taxon>Ixodoidea</taxon>
        <taxon>Ixodidae</taxon>
        <taxon>Rhipicephalinae</taxon>
        <taxon>Rhipicephalus</taxon>
        <taxon>Boophilus</taxon>
    </lineage>
</organism>
<proteinExistence type="predicted"/>
<reference evidence="1" key="1">
    <citation type="submission" date="2020-03" db="EMBL/GenBank/DDBJ databases">
        <title>A transcriptome and proteome of the tick Rhipicephalus microplus shaped by the genetic composition of its hosts and developmental stage.</title>
        <authorList>
            <person name="Garcia G.R."/>
            <person name="Ribeiro J.M.C."/>
            <person name="Maruyama S.R."/>
            <person name="Gardinasse L.G."/>
            <person name="Nelson K."/>
            <person name="Ferreira B.R."/>
            <person name="Andrade T.G."/>
            <person name="Santos I.K.F.M."/>
        </authorList>
    </citation>
    <scope>NUCLEOTIDE SEQUENCE</scope>
    <source>
        <strain evidence="1">NSGR</strain>
        <tissue evidence="1">Salivary glands</tissue>
    </source>
</reference>
<accession>A0A6G5A1C0</accession>
<evidence type="ECO:0000313" key="1">
    <source>
        <dbReference type="EMBL" id="NIE44812.1"/>
    </source>
</evidence>
<name>A0A6G5A1C0_RHIMP</name>
<sequence>MFRTLVQGFSTRANSVKVFALLMVCMVFVPIYRADSKICALRSLLLSCPFVKVNQADENKNLSYLSMGTHLLLCSM</sequence>
<dbReference type="EMBL" id="GIKN01002539">
    <property type="protein sequence ID" value="NIE44812.1"/>
    <property type="molecule type" value="Transcribed_RNA"/>
</dbReference>
<protein>
    <submittedName>
        <fullName evidence="1">Putative secreted protein</fullName>
    </submittedName>
</protein>